<evidence type="ECO:0000313" key="3">
    <source>
        <dbReference type="Proteomes" id="UP000214720"/>
    </source>
</evidence>
<feature type="region of interest" description="Disordered" evidence="1">
    <location>
        <begin position="86"/>
        <end position="107"/>
    </location>
</feature>
<gene>
    <name evidence="2" type="ORF">BSU04_37115</name>
</gene>
<name>A0A226WRH4_CABSO</name>
<sequence length="107" mass="12221">MTEADRKYMEQIILETYGWVFDDPTEFGLMSTNEIPAWAKAAWPWPREQDPVAAEDIVESVVELMLVGRGRRERLRLVKVLRVRSSDDANSEHDVAGFEGDDGQRAP</sequence>
<proteinExistence type="predicted"/>
<evidence type="ECO:0000256" key="1">
    <source>
        <dbReference type="SAM" id="MobiDB-lite"/>
    </source>
</evidence>
<organism evidence="2 3">
    <name type="scientific">Caballeronia sordidicola</name>
    <name type="common">Burkholderia sordidicola</name>
    <dbReference type="NCBI Taxonomy" id="196367"/>
    <lineage>
        <taxon>Bacteria</taxon>
        <taxon>Pseudomonadati</taxon>
        <taxon>Pseudomonadota</taxon>
        <taxon>Betaproteobacteria</taxon>
        <taxon>Burkholderiales</taxon>
        <taxon>Burkholderiaceae</taxon>
        <taxon>Caballeronia</taxon>
    </lineage>
</organism>
<protein>
    <submittedName>
        <fullName evidence="2">Uncharacterized protein</fullName>
    </submittedName>
</protein>
<dbReference type="Proteomes" id="UP000214720">
    <property type="component" value="Unassembled WGS sequence"/>
</dbReference>
<evidence type="ECO:0000313" key="2">
    <source>
        <dbReference type="EMBL" id="OXC73419.1"/>
    </source>
</evidence>
<dbReference type="AlphaFoldDB" id="A0A226WRH4"/>
<comment type="caution">
    <text evidence="2">The sequence shown here is derived from an EMBL/GenBank/DDBJ whole genome shotgun (WGS) entry which is preliminary data.</text>
</comment>
<reference evidence="3" key="1">
    <citation type="submission" date="2017-01" db="EMBL/GenBank/DDBJ databases">
        <title>Genome Analysis of Deinococcus marmoris KOPRI26562.</title>
        <authorList>
            <person name="Kim J.H."/>
            <person name="Oh H.-M."/>
        </authorList>
    </citation>
    <scope>NUCLEOTIDE SEQUENCE [LARGE SCALE GENOMIC DNA]</scope>
    <source>
        <strain evidence="3">PAMC 26633</strain>
    </source>
</reference>
<dbReference type="EMBL" id="MTHB01000251">
    <property type="protein sequence ID" value="OXC73419.1"/>
    <property type="molecule type" value="Genomic_DNA"/>
</dbReference>
<accession>A0A226WRH4</accession>